<comment type="caution">
    <text evidence="1">The sequence shown here is derived from an EMBL/GenBank/DDBJ whole genome shotgun (WGS) entry which is preliminary data.</text>
</comment>
<organism evidence="1 2">
    <name type="scientific">Pontibacter mucosus</name>
    <dbReference type="NCBI Taxonomy" id="1649266"/>
    <lineage>
        <taxon>Bacteria</taxon>
        <taxon>Pseudomonadati</taxon>
        <taxon>Bacteroidota</taxon>
        <taxon>Cytophagia</taxon>
        <taxon>Cytophagales</taxon>
        <taxon>Hymenobacteraceae</taxon>
        <taxon>Pontibacter</taxon>
    </lineage>
</organism>
<dbReference type="AlphaFoldDB" id="A0A2T5YSW8"/>
<dbReference type="EMBL" id="QBKI01000001">
    <property type="protein sequence ID" value="PTX22418.1"/>
    <property type="molecule type" value="Genomic_DNA"/>
</dbReference>
<dbReference type="Proteomes" id="UP000244225">
    <property type="component" value="Unassembled WGS sequence"/>
</dbReference>
<name>A0A2T5YSW8_9BACT</name>
<evidence type="ECO:0000313" key="1">
    <source>
        <dbReference type="EMBL" id="PTX22418.1"/>
    </source>
</evidence>
<keyword evidence="2" id="KW-1185">Reference proteome</keyword>
<evidence type="ECO:0000313" key="2">
    <source>
        <dbReference type="Proteomes" id="UP000244225"/>
    </source>
</evidence>
<sequence length="71" mass="8380">MCLNVWIKVGKGRDNLHAHILHTQTKAYTEGKKWIPVYNQPPFQTFSTFLFRVYKEIHTNGQKVENTTKVF</sequence>
<gene>
    <name evidence="1" type="ORF">C8N40_101242</name>
</gene>
<accession>A0A2T5YSW8</accession>
<reference evidence="1 2" key="1">
    <citation type="submission" date="2018-04" db="EMBL/GenBank/DDBJ databases">
        <title>Genomic Encyclopedia of Archaeal and Bacterial Type Strains, Phase II (KMG-II): from individual species to whole genera.</title>
        <authorList>
            <person name="Goeker M."/>
        </authorList>
    </citation>
    <scope>NUCLEOTIDE SEQUENCE [LARGE SCALE GENOMIC DNA]</scope>
    <source>
        <strain evidence="1 2">DSM 100162</strain>
    </source>
</reference>
<protein>
    <submittedName>
        <fullName evidence="1">Uncharacterized protein</fullName>
    </submittedName>
</protein>
<proteinExistence type="predicted"/>